<organism evidence="9 10">
    <name type="scientific">Modestobacter roseus</name>
    <dbReference type="NCBI Taxonomy" id="1181884"/>
    <lineage>
        <taxon>Bacteria</taxon>
        <taxon>Bacillati</taxon>
        <taxon>Actinomycetota</taxon>
        <taxon>Actinomycetes</taxon>
        <taxon>Geodermatophilales</taxon>
        <taxon>Geodermatophilaceae</taxon>
        <taxon>Modestobacter</taxon>
    </lineage>
</organism>
<evidence type="ECO:0000313" key="10">
    <source>
        <dbReference type="Proteomes" id="UP000321490"/>
    </source>
</evidence>
<dbReference type="PANTHER" id="PTHR30572">
    <property type="entry name" value="MEMBRANE COMPONENT OF TRANSPORTER-RELATED"/>
    <property type="match status" value="1"/>
</dbReference>
<feature type="domain" description="ABC3 transporter permease C-terminal" evidence="8">
    <location>
        <begin position="260"/>
        <end position="379"/>
    </location>
</feature>
<evidence type="ECO:0000256" key="5">
    <source>
        <dbReference type="ARBA" id="ARBA00023136"/>
    </source>
</evidence>
<evidence type="ECO:0000256" key="7">
    <source>
        <dbReference type="SAM" id="Phobius"/>
    </source>
</evidence>
<evidence type="ECO:0000256" key="3">
    <source>
        <dbReference type="ARBA" id="ARBA00022692"/>
    </source>
</evidence>
<accession>A0A562IWF9</accession>
<gene>
    <name evidence="9" type="ORF">JD78_03725</name>
</gene>
<comment type="similarity">
    <text evidence="6">Belongs to the ABC-4 integral membrane protein family.</text>
</comment>
<keyword evidence="2" id="KW-1003">Cell membrane</keyword>
<sequence length="825" mass="82735">MRTGAMSTVTLASIRAHAGRLVASTLAIVIAVGFVVATLILNETSRSTVLEAVGAQYVDTDVVVTSENYAGLADATGPITALDGVQAVDPTWEAFLQIVPPGRSGSQYAEVQSVAAEPSLRWQQLTDGALPVRPDEIAVSERVGAEVGDVVPVTVYDDEGVAITTDALVTGVVDLRGDPSAGLYGRLWATPEQTRAWGATEPVELRIAGTTGTDPAALADTVRGTLTDDGLTVRTGTEQAEHAAAALTGDADVLTTVLLVFGTVAVLVAGLVIANTFAVLLAQRTRDLALLRCVGATARQIRRSVLGEAAVTGLAASVLGVLAGVGLAALVSAIVGATDSPIPLSGVSVPLYAVLAGLAVGTVTTLLAAIAPARAATRVAPLAALRPTDPAPLRSRSSVVRLVVGLLLVVPGVALMAFGVSVADILITLAGGVLSSLGGLLLAQRAVPPVVAAVGRLLGRAGGLPGRLAAGNASRNPRRTAATATALIIGVTLTTAMVVGASSTRATAQAGLAAAYPTDVIVQGGGTPLPASLPGQLEGVDGVVATTTLPGGTVTGPDDWETWALGVDPAGAMPVLRSAADTTLPALGEVALSTWTRESWDAPVGDTVTLTAGDRSRELTVVAGDGDYPLLNVADLQALVPDAVQDTVWLRLADDIDQTAAIDDVTDLAGAAVPTAFVTGLASERAAINEVVDVLLLVVTGLLGVAVLIALIGVGNTLALSVVERRQESGLLRALGLTRRQLRALLAWEAVLVAGVAAVIGVLVGGAYGAAGAASALGEVGEVVVSVPWLQVAAIVVVATVAGLLASVLPARRAAKTPPVAAIAG</sequence>
<keyword evidence="10" id="KW-1185">Reference proteome</keyword>
<dbReference type="Pfam" id="PF02687">
    <property type="entry name" value="FtsX"/>
    <property type="match status" value="2"/>
</dbReference>
<feature type="transmembrane region" description="Helical" evidence="7">
    <location>
        <begin position="399"/>
        <end position="419"/>
    </location>
</feature>
<comment type="caution">
    <text evidence="9">The sequence shown here is derived from an EMBL/GenBank/DDBJ whole genome shotgun (WGS) entry which is preliminary data.</text>
</comment>
<evidence type="ECO:0000256" key="1">
    <source>
        <dbReference type="ARBA" id="ARBA00004651"/>
    </source>
</evidence>
<evidence type="ECO:0000256" key="6">
    <source>
        <dbReference type="ARBA" id="ARBA00038076"/>
    </source>
</evidence>
<name>A0A562IWF9_9ACTN</name>
<dbReference type="InterPro" id="IPR050250">
    <property type="entry name" value="Macrolide_Exporter_MacB"/>
</dbReference>
<feature type="transmembrane region" description="Helical" evidence="7">
    <location>
        <begin position="694"/>
        <end position="723"/>
    </location>
</feature>
<comment type="subcellular location">
    <subcellularLocation>
        <location evidence="1">Cell membrane</location>
        <topology evidence="1">Multi-pass membrane protein</topology>
    </subcellularLocation>
</comment>
<feature type="transmembrane region" description="Helical" evidence="7">
    <location>
        <begin position="425"/>
        <end position="443"/>
    </location>
</feature>
<dbReference type="EMBL" id="VLKF01000001">
    <property type="protein sequence ID" value="TWH75170.1"/>
    <property type="molecule type" value="Genomic_DNA"/>
</dbReference>
<feature type="transmembrane region" description="Helical" evidence="7">
    <location>
        <begin position="21"/>
        <end position="41"/>
    </location>
</feature>
<feature type="transmembrane region" description="Helical" evidence="7">
    <location>
        <begin position="481"/>
        <end position="501"/>
    </location>
</feature>
<dbReference type="GO" id="GO:0022857">
    <property type="term" value="F:transmembrane transporter activity"/>
    <property type="evidence" value="ECO:0007669"/>
    <property type="project" value="TreeGrafter"/>
</dbReference>
<dbReference type="PANTHER" id="PTHR30572:SF4">
    <property type="entry name" value="ABC TRANSPORTER PERMEASE YTRF"/>
    <property type="match status" value="1"/>
</dbReference>
<reference evidence="9 10" key="1">
    <citation type="submission" date="2019-07" db="EMBL/GenBank/DDBJ databases">
        <title>R&amp;d 2014.</title>
        <authorList>
            <person name="Klenk H.-P."/>
        </authorList>
    </citation>
    <scope>NUCLEOTIDE SEQUENCE [LARGE SCALE GENOMIC DNA]</scope>
    <source>
        <strain evidence="9 10">DSM 45764</strain>
    </source>
</reference>
<feature type="domain" description="ABC3 transporter permease C-terminal" evidence="8">
    <location>
        <begin position="702"/>
        <end position="819"/>
    </location>
</feature>
<evidence type="ECO:0000259" key="8">
    <source>
        <dbReference type="Pfam" id="PF02687"/>
    </source>
</evidence>
<feature type="transmembrane region" description="Helical" evidence="7">
    <location>
        <begin position="309"/>
        <end position="337"/>
    </location>
</feature>
<evidence type="ECO:0000256" key="2">
    <source>
        <dbReference type="ARBA" id="ARBA00022475"/>
    </source>
</evidence>
<dbReference type="InterPro" id="IPR003838">
    <property type="entry name" value="ABC3_permease_C"/>
</dbReference>
<dbReference type="GO" id="GO:0005886">
    <property type="term" value="C:plasma membrane"/>
    <property type="evidence" value="ECO:0007669"/>
    <property type="project" value="UniProtKB-SubCell"/>
</dbReference>
<protein>
    <submittedName>
        <fullName evidence="9">Putative ABC transport system permease protein</fullName>
    </submittedName>
</protein>
<proteinExistence type="inferred from homology"/>
<feature type="transmembrane region" description="Helical" evidence="7">
    <location>
        <begin position="349"/>
        <end position="371"/>
    </location>
</feature>
<feature type="transmembrane region" description="Helical" evidence="7">
    <location>
        <begin position="744"/>
        <end position="769"/>
    </location>
</feature>
<keyword evidence="5 7" id="KW-0472">Membrane</keyword>
<dbReference type="AlphaFoldDB" id="A0A562IWF9"/>
<evidence type="ECO:0000256" key="4">
    <source>
        <dbReference type="ARBA" id="ARBA00022989"/>
    </source>
</evidence>
<feature type="transmembrane region" description="Helical" evidence="7">
    <location>
        <begin position="257"/>
        <end position="282"/>
    </location>
</feature>
<keyword evidence="3 7" id="KW-0812">Transmembrane</keyword>
<keyword evidence="4 7" id="KW-1133">Transmembrane helix</keyword>
<evidence type="ECO:0000313" key="9">
    <source>
        <dbReference type="EMBL" id="TWH75170.1"/>
    </source>
</evidence>
<feature type="transmembrane region" description="Helical" evidence="7">
    <location>
        <begin position="789"/>
        <end position="809"/>
    </location>
</feature>
<dbReference type="Proteomes" id="UP000321490">
    <property type="component" value="Unassembled WGS sequence"/>
</dbReference>